<keyword evidence="10" id="KW-1185">Reference proteome</keyword>
<dbReference type="Proteomes" id="UP000249789">
    <property type="component" value="Unassembled WGS sequence"/>
</dbReference>
<dbReference type="VEuPathDB" id="FungiDB:BO72DRAFT_531285"/>
<dbReference type="InterPro" id="IPR050815">
    <property type="entry name" value="TF_fung"/>
</dbReference>
<dbReference type="InterPro" id="IPR001138">
    <property type="entry name" value="Zn2Cys6_DnaBD"/>
</dbReference>
<keyword evidence="5" id="KW-0804">Transcription</keyword>
<dbReference type="InterPro" id="IPR036864">
    <property type="entry name" value="Zn2-C6_fun-type_DNA-bd_sf"/>
</dbReference>
<feature type="region of interest" description="Disordered" evidence="7">
    <location>
        <begin position="129"/>
        <end position="186"/>
    </location>
</feature>
<evidence type="ECO:0000256" key="7">
    <source>
        <dbReference type="SAM" id="MobiDB-lite"/>
    </source>
</evidence>
<reference evidence="9 10" key="1">
    <citation type="submission" date="2018-02" db="EMBL/GenBank/DDBJ databases">
        <title>The genomes of Aspergillus section Nigri reveals drivers in fungal speciation.</title>
        <authorList>
            <consortium name="DOE Joint Genome Institute"/>
            <person name="Vesth T.C."/>
            <person name="Nybo J."/>
            <person name="Theobald S."/>
            <person name="Brandl J."/>
            <person name="Frisvad J.C."/>
            <person name="Nielsen K.F."/>
            <person name="Lyhne E.K."/>
            <person name="Kogle M.E."/>
            <person name="Kuo A."/>
            <person name="Riley R."/>
            <person name="Clum A."/>
            <person name="Nolan M."/>
            <person name="Lipzen A."/>
            <person name="Salamov A."/>
            <person name="Henrissat B."/>
            <person name="Wiebenga A."/>
            <person name="De vries R.P."/>
            <person name="Grigoriev I.V."/>
            <person name="Mortensen U.H."/>
            <person name="Andersen M.R."/>
            <person name="Baker S.E."/>
        </authorList>
    </citation>
    <scope>NUCLEOTIDE SEQUENCE [LARGE SCALE GENOMIC DNA]</scope>
    <source>
        <strain evidence="9 10">CBS 313.89</strain>
    </source>
</reference>
<accession>A0A8G1VVH1</accession>
<dbReference type="Gene3D" id="4.10.240.10">
    <property type="entry name" value="Zn(2)-C6 fungal-type DNA-binding domain"/>
    <property type="match status" value="1"/>
</dbReference>
<evidence type="ECO:0000313" key="9">
    <source>
        <dbReference type="EMBL" id="RAK73171.1"/>
    </source>
</evidence>
<sequence length="811" mass="90045">MAASEPDQPELGKDKSLACQSCRRKKTKCDREQPCAQCTRFNTICLYDDCRSKPGLRAGAVERLQQRVDTLENMFLGQSLLWQKIWSAVADGVSPNIPPPARNGIESADVAASVQQLSEEVKQRLLQEAAGTADSDGTQMGSLGLGLDIGEREHERREAKDEEDPNETRDGMAQQKPLESRPAKRQKLHFHSILEQQVPETMDDWSASQLSAQGLLPHAVMMELVDFHFANVHPWIPILHVRRFREQLYSPDGWNRALPILHAILATSVRFTSHPAAGGYQSKGEMAAASRQRVILNSMESFSVENLQALVIIAFDIIGSGRGPSAWSVVGSMTRTVEQLQLSVEDRDDDEGRTAKGEYLIKRMVFLKPAQHWWQTEERRRVFWTVFLMDRFCSVSTGWNLSLTSADVRRRLPCEGALWQREQEQTTPFFGIANHFSHGASGPILDDSKNPGQDSIGGFAYAIEATESLSLVVHFFLHNALDIGDVQRTKKWLLRFKELDLRLVQWKLLLPQKWQSAAVLNVDGIMDPNLTLAHFTHNTALILLHQSMAYPPAHWKDCPVRLPSATSLETCIEAASEIVMLGSLFLQHSSILANPQFSFCLFIAGRMLLVHSQHARLSVSDQLDSIVGSLLEISRRWAGPGATDHRNLASVFGERLTKARQFMCCNATSPATPLNIRQAAYSESVACAGEASVDVRERCGDGVGASTGSLPHAPQTSSAEPGIRWMSIESQSLLEGLGEQDRVANHISPSDFFNDTLSLAFPPLPQSLQVQYDALTEMTMVDPSCLSKVAPLPFTAPPASERSQFWDPNPQ</sequence>
<evidence type="ECO:0000256" key="4">
    <source>
        <dbReference type="ARBA" id="ARBA00023125"/>
    </source>
</evidence>
<dbReference type="RefSeq" id="XP_040797181.1">
    <property type="nucleotide sequence ID" value="XM_040950351.1"/>
</dbReference>
<dbReference type="Pfam" id="PF04082">
    <property type="entry name" value="Fungal_trans"/>
    <property type="match status" value="1"/>
</dbReference>
<dbReference type="SUPFAM" id="SSF57701">
    <property type="entry name" value="Zn2/Cys6 DNA-binding domain"/>
    <property type="match status" value="1"/>
</dbReference>
<dbReference type="GO" id="GO:0008270">
    <property type="term" value="F:zinc ion binding"/>
    <property type="evidence" value="ECO:0007669"/>
    <property type="project" value="InterPro"/>
</dbReference>
<dbReference type="GO" id="GO:0005634">
    <property type="term" value="C:nucleus"/>
    <property type="evidence" value="ECO:0007669"/>
    <property type="project" value="UniProtKB-SubCell"/>
</dbReference>
<dbReference type="SMART" id="SM00906">
    <property type="entry name" value="Fungal_trans"/>
    <property type="match status" value="1"/>
</dbReference>
<gene>
    <name evidence="9" type="ORF">BO72DRAFT_531285</name>
</gene>
<dbReference type="CDD" id="cd00067">
    <property type="entry name" value="GAL4"/>
    <property type="match status" value="1"/>
</dbReference>
<dbReference type="CDD" id="cd12148">
    <property type="entry name" value="fungal_TF_MHR"/>
    <property type="match status" value="1"/>
</dbReference>
<dbReference type="OrthoDB" id="4456959at2759"/>
<evidence type="ECO:0000313" key="10">
    <source>
        <dbReference type="Proteomes" id="UP000249789"/>
    </source>
</evidence>
<evidence type="ECO:0000256" key="2">
    <source>
        <dbReference type="ARBA" id="ARBA00022723"/>
    </source>
</evidence>
<dbReference type="GO" id="GO:0003677">
    <property type="term" value="F:DNA binding"/>
    <property type="evidence" value="ECO:0007669"/>
    <property type="project" value="UniProtKB-KW"/>
</dbReference>
<dbReference type="InterPro" id="IPR007219">
    <property type="entry name" value="XnlR_reg_dom"/>
</dbReference>
<dbReference type="AlphaFoldDB" id="A0A8G1VVH1"/>
<name>A0A8G1VVH1_9EURO</name>
<dbReference type="PROSITE" id="PS50048">
    <property type="entry name" value="ZN2_CY6_FUNGAL_2"/>
    <property type="match status" value="1"/>
</dbReference>
<evidence type="ECO:0000256" key="3">
    <source>
        <dbReference type="ARBA" id="ARBA00023015"/>
    </source>
</evidence>
<dbReference type="GeneID" id="63867686"/>
<dbReference type="Pfam" id="PF00172">
    <property type="entry name" value="Zn_clus"/>
    <property type="match status" value="1"/>
</dbReference>
<keyword evidence="4" id="KW-0238">DNA-binding</keyword>
<protein>
    <recommendedName>
        <fullName evidence="8">Zn(2)-C6 fungal-type domain-containing protein</fullName>
    </recommendedName>
</protein>
<organism evidence="9 10">
    <name type="scientific">Aspergillus fijiensis CBS 313.89</name>
    <dbReference type="NCBI Taxonomy" id="1448319"/>
    <lineage>
        <taxon>Eukaryota</taxon>
        <taxon>Fungi</taxon>
        <taxon>Dikarya</taxon>
        <taxon>Ascomycota</taxon>
        <taxon>Pezizomycotina</taxon>
        <taxon>Eurotiomycetes</taxon>
        <taxon>Eurotiomycetidae</taxon>
        <taxon>Eurotiales</taxon>
        <taxon>Aspergillaceae</taxon>
        <taxon>Aspergillus</taxon>
    </lineage>
</organism>
<evidence type="ECO:0000259" key="8">
    <source>
        <dbReference type="PROSITE" id="PS50048"/>
    </source>
</evidence>
<keyword evidence="2" id="KW-0479">Metal-binding</keyword>
<comment type="subcellular location">
    <subcellularLocation>
        <location evidence="1">Nucleus</location>
    </subcellularLocation>
</comment>
<dbReference type="EMBL" id="KZ824683">
    <property type="protein sequence ID" value="RAK73171.1"/>
    <property type="molecule type" value="Genomic_DNA"/>
</dbReference>
<evidence type="ECO:0000256" key="1">
    <source>
        <dbReference type="ARBA" id="ARBA00004123"/>
    </source>
</evidence>
<dbReference type="GO" id="GO:0006351">
    <property type="term" value="P:DNA-templated transcription"/>
    <property type="evidence" value="ECO:0007669"/>
    <property type="project" value="InterPro"/>
</dbReference>
<feature type="compositionally biased region" description="Basic and acidic residues" evidence="7">
    <location>
        <begin position="149"/>
        <end position="170"/>
    </location>
</feature>
<evidence type="ECO:0000256" key="6">
    <source>
        <dbReference type="ARBA" id="ARBA00023242"/>
    </source>
</evidence>
<dbReference type="GO" id="GO:0000981">
    <property type="term" value="F:DNA-binding transcription factor activity, RNA polymerase II-specific"/>
    <property type="evidence" value="ECO:0007669"/>
    <property type="project" value="InterPro"/>
</dbReference>
<dbReference type="PANTHER" id="PTHR47338:SF23">
    <property type="entry name" value="ZN(II)2CYS6 TRANSCRIPTION FACTOR (EUROFUNG)"/>
    <property type="match status" value="1"/>
</dbReference>
<dbReference type="PANTHER" id="PTHR47338">
    <property type="entry name" value="ZN(II)2CYS6 TRANSCRIPTION FACTOR (EUROFUNG)-RELATED"/>
    <property type="match status" value="1"/>
</dbReference>
<keyword evidence="3" id="KW-0805">Transcription regulation</keyword>
<keyword evidence="6" id="KW-0539">Nucleus</keyword>
<proteinExistence type="predicted"/>
<dbReference type="PROSITE" id="PS00463">
    <property type="entry name" value="ZN2_CY6_FUNGAL_1"/>
    <property type="match status" value="1"/>
</dbReference>
<dbReference type="SMART" id="SM00066">
    <property type="entry name" value="GAL4"/>
    <property type="match status" value="1"/>
</dbReference>
<feature type="domain" description="Zn(2)-C6 fungal-type" evidence="8">
    <location>
        <begin position="18"/>
        <end position="47"/>
    </location>
</feature>
<evidence type="ECO:0000256" key="5">
    <source>
        <dbReference type="ARBA" id="ARBA00023163"/>
    </source>
</evidence>